<proteinExistence type="predicted"/>
<dbReference type="Proteomes" id="UP000293154">
    <property type="component" value="Chromosome"/>
</dbReference>
<dbReference type="EMBL" id="CP034752">
    <property type="protein sequence ID" value="QBH96777.1"/>
    <property type="molecule type" value="Genomic_DNA"/>
</dbReference>
<gene>
    <name evidence="2" type="ORF">EKN56_10375</name>
</gene>
<dbReference type="Gene3D" id="2.60.40.3940">
    <property type="match status" value="1"/>
</dbReference>
<feature type="domain" description="Putative tail fiber protein gp53-like C-terminal" evidence="1">
    <location>
        <begin position="164"/>
        <end position="257"/>
    </location>
</feature>
<dbReference type="Pfam" id="PF21882">
    <property type="entry name" value="Gp53-like_C"/>
    <property type="match status" value="1"/>
</dbReference>
<dbReference type="InterPro" id="IPR054075">
    <property type="entry name" value="Gp53-like_C"/>
</dbReference>
<reference evidence="2 3" key="1">
    <citation type="submission" date="2019-03" db="EMBL/GenBank/DDBJ databases">
        <title>Pragia sp. nov. isolated from the gut tract of Carduelis flavirostris.</title>
        <authorList>
            <person name="Ge Y."/>
        </authorList>
    </citation>
    <scope>NUCLEOTIDE SEQUENCE [LARGE SCALE GENOMIC DNA]</scope>
    <source>
        <strain evidence="2 3">CF-458</strain>
    </source>
</reference>
<evidence type="ECO:0000313" key="2">
    <source>
        <dbReference type="EMBL" id="QBH96777.1"/>
    </source>
</evidence>
<protein>
    <recommendedName>
        <fullName evidence="1">Putative tail fiber protein gp53-like C-terminal domain-containing protein</fullName>
    </recommendedName>
</protein>
<evidence type="ECO:0000313" key="3">
    <source>
        <dbReference type="Proteomes" id="UP000293154"/>
    </source>
</evidence>
<dbReference type="OrthoDB" id="9810174at2"/>
<keyword evidence="3" id="KW-1185">Reference proteome</keyword>
<sequence>MYFLDNDSGVGTMPPVGEVISSTPRWFTESPPSYPGAAWFNIVQAELINAVKDSGVELDKSQLNQLSQILIAKLNKNQNLSDIPDRAEAVKNLGLDEVAFIGEILHRQGNLYEIFIAGAGAQADSRKNLGLKTAATYDVGTGSGQIPDMSSQQKGIGAGVGWQKLPSGLILQWGGTSPIAGSGSSVNVTFPIEFPNAVVGVVFQSITEVSPSCAFFMHSDLTTSSMKAWGVAKVIAAGATTAPLSAGISASWLVWGY</sequence>
<dbReference type="RefSeq" id="WP_130591721.1">
    <property type="nucleotide sequence ID" value="NZ_CP034752.1"/>
</dbReference>
<organism evidence="2 3">
    <name type="scientific">Limnobaculum zhutongyuii</name>
    <dbReference type="NCBI Taxonomy" id="2498113"/>
    <lineage>
        <taxon>Bacteria</taxon>
        <taxon>Pseudomonadati</taxon>
        <taxon>Pseudomonadota</taxon>
        <taxon>Gammaproteobacteria</taxon>
        <taxon>Enterobacterales</taxon>
        <taxon>Budviciaceae</taxon>
        <taxon>Limnobaculum</taxon>
    </lineage>
</organism>
<dbReference type="KEGG" id="prag:EKN56_10375"/>
<accession>A0A411WKW0</accession>
<name>A0A411WKW0_9GAMM</name>
<evidence type="ECO:0000259" key="1">
    <source>
        <dbReference type="Pfam" id="PF21882"/>
    </source>
</evidence>
<dbReference type="AlphaFoldDB" id="A0A411WKW0"/>